<feature type="region of interest" description="Disordered" evidence="5">
    <location>
        <begin position="126"/>
        <end position="239"/>
    </location>
</feature>
<feature type="domain" description="RFX-type winged-helix" evidence="7">
    <location>
        <begin position="616"/>
        <end position="688"/>
    </location>
</feature>
<dbReference type="Gene3D" id="3.30.160.60">
    <property type="entry name" value="Classic Zinc Finger"/>
    <property type="match status" value="1"/>
</dbReference>
<dbReference type="InterPro" id="IPR052406">
    <property type="entry name" value="Chromatin_Remodeling_Comp"/>
</dbReference>
<dbReference type="Gene3D" id="1.10.150.60">
    <property type="entry name" value="ARID DNA-binding domain"/>
    <property type="match status" value="1"/>
</dbReference>
<dbReference type="PROSITE" id="PS51011">
    <property type="entry name" value="ARID"/>
    <property type="match status" value="1"/>
</dbReference>
<dbReference type="OrthoDB" id="338531at2759"/>
<dbReference type="SMART" id="SM00501">
    <property type="entry name" value="BRIGHT"/>
    <property type="match status" value="1"/>
</dbReference>
<dbReference type="eggNOG" id="ENOG502QVTM">
    <property type="taxonomic scope" value="Eukaryota"/>
</dbReference>
<dbReference type="PROSITE" id="PS51526">
    <property type="entry name" value="RFX_DBD"/>
    <property type="match status" value="1"/>
</dbReference>
<dbReference type="PANTHER" id="PTHR22970">
    <property type="entry name" value="AT-RICH INTERACTIVE DOMAIN-CONTAINING PROTEIN 2"/>
    <property type="match status" value="1"/>
</dbReference>
<keyword evidence="4" id="KW-0539">Nucleus</keyword>
<organism evidence="8 9">
    <name type="scientific">Cyphellophora europaea (strain CBS 101466)</name>
    <name type="common">Phialophora europaea</name>
    <dbReference type="NCBI Taxonomy" id="1220924"/>
    <lineage>
        <taxon>Eukaryota</taxon>
        <taxon>Fungi</taxon>
        <taxon>Dikarya</taxon>
        <taxon>Ascomycota</taxon>
        <taxon>Pezizomycotina</taxon>
        <taxon>Eurotiomycetes</taxon>
        <taxon>Chaetothyriomycetidae</taxon>
        <taxon>Chaetothyriales</taxon>
        <taxon>Cyphellophoraceae</taxon>
        <taxon>Cyphellophora</taxon>
    </lineage>
</organism>
<protein>
    <recommendedName>
        <fullName evidence="10">ARID domain-containing protein</fullName>
    </recommendedName>
</protein>
<evidence type="ECO:0000256" key="1">
    <source>
        <dbReference type="ARBA" id="ARBA00022853"/>
    </source>
</evidence>
<gene>
    <name evidence="8" type="ORF">HMPREF1541_05733</name>
</gene>
<evidence type="ECO:0000259" key="6">
    <source>
        <dbReference type="PROSITE" id="PS51011"/>
    </source>
</evidence>
<feature type="compositionally biased region" description="Basic and acidic residues" evidence="5">
    <location>
        <begin position="150"/>
        <end position="162"/>
    </location>
</feature>
<dbReference type="STRING" id="1220924.W2RST6"/>
<dbReference type="InterPro" id="IPR036431">
    <property type="entry name" value="ARID_dom_sf"/>
</dbReference>
<dbReference type="InterPro" id="IPR016024">
    <property type="entry name" value="ARM-type_fold"/>
</dbReference>
<dbReference type="InParanoid" id="W2RST6"/>
<evidence type="ECO:0000313" key="9">
    <source>
        <dbReference type="Proteomes" id="UP000030752"/>
    </source>
</evidence>
<dbReference type="RefSeq" id="XP_008718292.1">
    <property type="nucleotide sequence ID" value="XM_008720070.1"/>
</dbReference>
<dbReference type="SMART" id="SM01014">
    <property type="entry name" value="ARID"/>
    <property type="match status" value="1"/>
</dbReference>
<evidence type="ECO:0000313" key="8">
    <source>
        <dbReference type="EMBL" id="ETN39507.1"/>
    </source>
</evidence>
<evidence type="ECO:0000256" key="3">
    <source>
        <dbReference type="ARBA" id="ARBA00023163"/>
    </source>
</evidence>
<evidence type="ECO:0008006" key="10">
    <source>
        <dbReference type="Google" id="ProtNLM"/>
    </source>
</evidence>
<accession>W2RST6</accession>
<proteinExistence type="predicted"/>
<dbReference type="InterPro" id="IPR001606">
    <property type="entry name" value="ARID_dom"/>
</dbReference>
<dbReference type="GeneID" id="19973072"/>
<keyword evidence="2" id="KW-0805">Transcription regulation</keyword>
<dbReference type="Pfam" id="PF01388">
    <property type="entry name" value="ARID"/>
    <property type="match status" value="1"/>
</dbReference>
<dbReference type="AlphaFoldDB" id="W2RST6"/>
<evidence type="ECO:0000256" key="2">
    <source>
        <dbReference type="ARBA" id="ARBA00023015"/>
    </source>
</evidence>
<name>W2RST6_CYPE1</name>
<dbReference type="InterPro" id="IPR003150">
    <property type="entry name" value="DNA-bd_RFX"/>
</dbReference>
<keyword evidence="9" id="KW-1185">Reference proteome</keyword>
<dbReference type="GO" id="GO:0006325">
    <property type="term" value="P:chromatin organization"/>
    <property type="evidence" value="ECO:0007669"/>
    <property type="project" value="UniProtKB-KW"/>
</dbReference>
<dbReference type="EMBL" id="KB822721">
    <property type="protein sequence ID" value="ETN39507.1"/>
    <property type="molecule type" value="Genomic_DNA"/>
</dbReference>
<dbReference type="SUPFAM" id="SSF48371">
    <property type="entry name" value="ARM repeat"/>
    <property type="match status" value="1"/>
</dbReference>
<feature type="domain" description="ARID" evidence="6">
    <location>
        <begin position="7"/>
        <end position="101"/>
    </location>
</feature>
<evidence type="ECO:0000256" key="5">
    <source>
        <dbReference type="SAM" id="MobiDB-lite"/>
    </source>
</evidence>
<reference evidence="8 9" key="1">
    <citation type="submission" date="2013-03" db="EMBL/GenBank/DDBJ databases">
        <title>The Genome Sequence of Phialophora europaea CBS 101466.</title>
        <authorList>
            <consortium name="The Broad Institute Genomics Platform"/>
            <person name="Cuomo C."/>
            <person name="de Hoog S."/>
            <person name="Gorbushina A."/>
            <person name="Walker B."/>
            <person name="Young S.K."/>
            <person name="Zeng Q."/>
            <person name="Gargeya S."/>
            <person name="Fitzgerald M."/>
            <person name="Haas B."/>
            <person name="Abouelleil A."/>
            <person name="Allen A.W."/>
            <person name="Alvarado L."/>
            <person name="Arachchi H.M."/>
            <person name="Berlin A.M."/>
            <person name="Chapman S.B."/>
            <person name="Gainer-Dewar J."/>
            <person name="Goldberg J."/>
            <person name="Griggs A."/>
            <person name="Gujja S."/>
            <person name="Hansen M."/>
            <person name="Howarth C."/>
            <person name="Imamovic A."/>
            <person name="Ireland A."/>
            <person name="Larimer J."/>
            <person name="McCowan C."/>
            <person name="Murphy C."/>
            <person name="Pearson M."/>
            <person name="Poon T.W."/>
            <person name="Priest M."/>
            <person name="Roberts A."/>
            <person name="Saif S."/>
            <person name="Shea T."/>
            <person name="Sisk P."/>
            <person name="Sykes S."/>
            <person name="Wortman J."/>
            <person name="Nusbaum C."/>
            <person name="Birren B."/>
        </authorList>
    </citation>
    <scope>NUCLEOTIDE SEQUENCE [LARGE SCALE GENOMIC DNA]</scope>
    <source>
        <strain evidence="8 9">CBS 101466</strain>
    </source>
</reference>
<evidence type="ECO:0000259" key="7">
    <source>
        <dbReference type="PROSITE" id="PS51526"/>
    </source>
</evidence>
<feature type="compositionally biased region" description="Low complexity" evidence="5">
    <location>
        <begin position="191"/>
        <end position="200"/>
    </location>
</feature>
<dbReference type="PANTHER" id="PTHR22970:SF14">
    <property type="entry name" value="AT-RICH INTERACTIVE DOMAIN-CONTAINING PROTEIN 2"/>
    <property type="match status" value="1"/>
</dbReference>
<dbReference type="HOGENOM" id="CLU_008152_1_0_1"/>
<feature type="compositionally biased region" description="Low complexity" evidence="5">
    <location>
        <begin position="214"/>
        <end position="224"/>
    </location>
</feature>
<dbReference type="GO" id="GO:0006355">
    <property type="term" value="P:regulation of DNA-templated transcription"/>
    <property type="evidence" value="ECO:0007669"/>
    <property type="project" value="InterPro"/>
</dbReference>
<keyword evidence="1" id="KW-0156">Chromatin regulator</keyword>
<dbReference type="CDD" id="cd16100">
    <property type="entry name" value="ARID"/>
    <property type="match status" value="1"/>
</dbReference>
<dbReference type="SUPFAM" id="SSF46774">
    <property type="entry name" value="ARID-like"/>
    <property type="match status" value="1"/>
</dbReference>
<dbReference type="Proteomes" id="UP000030752">
    <property type="component" value="Unassembled WGS sequence"/>
</dbReference>
<keyword evidence="3" id="KW-0804">Transcription</keyword>
<dbReference type="GO" id="GO:0003677">
    <property type="term" value="F:DNA binding"/>
    <property type="evidence" value="ECO:0007669"/>
    <property type="project" value="InterPro"/>
</dbReference>
<evidence type="ECO:0000256" key="4">
    <source>
        <dbReference type="ARBA" id="ARBA00023242"/>
    </source>
</evidence>
<dbReference type="GO" id="GO:0016586">
    <property type="term" value="C:RSC-type complex"/>
    <property type="evidence" value="ECO:0007669"/>
    <property type="project" value="TreeGrafter"/>
</dbReference>
<dbReference type="VEuPathDB" id="FungiDB:HMPREF1541_05733"/>
<sequence length="913" mass="103875">MGQNKIIENEEEFLDDVAAFHEQRGTNFERDAKISGKSISLHQLYHIVMERGGYDKVSDERMAWRQLVKPLGLGHQHEGAMTFQIKSMYYRNLAAYEIAKYWGEKPPPKEILENLTAKGGNLRTRTLENYPIPGARETMALGDGSESVDDEQRTPRPERMETEEPGSGSRYPSRNLRQDPKRTQLFQPDTSASRARAARSTNSPQPMPPQHNYSSASSDPRSSSFNIQNYEPRQPMPLTLRPVTTPGSNPALFYQQKALAKAQSLPRPKPDPQQFFRHMIPSMGGPNIYLRCLYGLRSGIPEEQHFALHHLVKVSFERGDKYKFEGFPLLAESLLEKVMEIMPLVYGVTWEVSYNEPEGTAPEGTLNAAFGTPDLANRLNSLKSRFEAEDDSSDDSYDRLEKLNEAALVLRNMVTLDENAKFLAPFWLFRDFLTIAISLPQQPRLAEFRRYALEMAGWTTRYWEMQPKDPLYLSLLEYLASPDRAMLLTSLQAIIRIGIELEPVFRLTDVPLSAIQRLVALVLLEADDELVEPALDFLYEYSAIYENNHELLAASPRLYANLIPRLVALLNHNPTTTKEQILSRPKAQRNPVPATIPQVPADLHAQLLQLQEPARSSRWLKSCFEESREDDITQIAIWQAYQSRFAHNGAMPAAEFIKNVSTTFSNAQAQVINGPQPRFIIKGIRPRRILVDLQGQPYFKCCWENEKVDPSDAARPHAQKHVCNVWQASRKGLWAHMLNDHLAVPRNEDGTYDNNATAEFHCRWQGCLRSSPFTKASDIGAHLRAHIPETAQAMEKLIYDLAGMGPEKEPEVTEHTSYYTQIDEYGTPAGISFMSVMILRNLARFANKHGAEYHQNGSTLMDRLFGGVNRDLWHAFNLNRTLRPWVGQLLALVEKGEQQEPRGVKRDHEGEDD</sequence>